<organism evidence="1 2">
    <name type="scientific">Pistacia integerrima</name>
    <dbReference type="NCBI Taxonomy" id="434235"/>
    <lineage>
        <taxon>Eukaryota</taxon>
        <taxon>Viridiplantae</taxon>
        <taxon>Streptophyta</taxon>
        <taxon>Embryophyta</taxon>
        <taxon>Tracheophyta</taxon>
        <taxon>Spermatophyta</taxon>
        <taxon>Magnoliopsida</taxon>
        <taxon>eudicotyledons</taxon>
        <taxon>Gunneridae</taxon>
        <taxon>Pentapetalae</taxon>
        <taxon>rosids</taxon>
        <taxon>malvids</taxon>
        <taxon>Sapindales</taxon>
        <taxon>Anacardiaceae</taxon>
        <taxon>Pistacia</taxon>
    </lineage>
</organism>
<comment type="caution">
    <text evidence="1">The sequence shown here is derived from an EMBL/GenBank/DDBJ whole genome shotgun (WGS) entry which is preliminary data.</text>
</comment>
<protein>
    <submittedName>
        <fullName evidence="1">Uncharacterized protein</fullName>
    </submittedName>
</protein>
<name>A0ACC0Z2K7_9ROSI</name>
<gene>
    <name evidence="1" type="ORF">Pint_03593</name>
</gene>
<keyword evidence="2" id="KW-1185">Reference proteome</keyword>
<dbReference type="EMBL" id="CM047738">
    <property type="protein sequence ID" value="KAJ0044501.1"/>
    <property type="molecule type" value="Genomic_DNA"/>
</dbReference>
<accession>A0ACC0Z2K7</accession>
<sequence length="380" mass="42537">MVTSRASITIIKLPTLPHKGREREREREMELTQRGAIMEEEEELEIWNYTFGFVKIAVVKCAIELGIAEAIENHGGPMTLSELSSSLNCAPSSLHRIMRFLVHYRLFKETPTSHGSIAYEQTPMSRRLLTQGHNSLVALFLLESSPVMLAPWHRLGARVLAKEESAFETAHGKDLWSYTAVDEGHSKLLNDAMASMARGTVPAVIEGCPEMFDGIGSLVDVGGGNGTALGLLVKGFPWIRGINFDLPHVVCAADQEWHGVEHVGGDMFQSVPMADAVFIMQVLHDWGDNECIQILKKCRESIPKEKGKVIIVETIIEEEEEERDKLKFVRLMLDMVMMAHTNKGKERTLKEWDYVLGQAGFSRYNVKPIHAVQSVIEAFP</sequence>
<proteinExistence type="predicted"/>
<evidence type="ECO:0000313" key="1">
    <source>
        <dbReference type="EMBL" id="KAJ0044501.1"/>
    </source>
</evidence>
<dbReference type="Proteomes" id="UP001163603">
    <property type="component" value="Chromosome 3"/>
</dbReference>
<reference evidence="2" key="1">
    <citation type="journal article" date="2023" name="G3 (Bethesda)">
        <title>Genome assembly and association tests identify interacting loci associated with vigor, precocity, and sex in interspecific pistachio rootstocks.</title>
        <authorList>
            <person name="Palmer W."/>
            <person name="Jacygrad E."/>
            <person name="Sagayaradj S."/>
            <person name="Cavanaugh K."/>
            <person name="Han R."/>
            <person name="Bertier L."/>
            <person name="Beede B."/>
            <person name="Kafkas S."/>
            <person name="Golino D."/>
            <person name="Preece J."/>
            <person name="Michelmore R."/>
        </authorList>
    </citation>
    <scope>NUCLEOTIDE SEQUENCE [LARGE SCALE GENOMIC DNA]</scope>
</reference>
<evidence type="ECO:0000313" key="2">
    <source>
        <dbReference type="Proteomes" id="UP001163603"/>
    </source>
</evidence>